<dbReference type="STRING" id="429701.A0A2G9IAM9"/>
<keyword evidence="1" id="KW-0812">Transmembrane</keyword>
<keyword evidence="1" id="KW-0472">Membrane</keyword>
<evidence type="ECO:0000313" key="3">
    <source>
        <dbReference type="Proteomes" id="UP000231279"/>
    </source>
</evidence>
<sequence>MYIRSLRRTQENIPSKIFEFCKGIALCHGPGGFNKDCELQQLLHIFSAKPLSSALLGLDEHGLNFLSLIMPLFWDLKPHNLLMDRCCSQSALQNKHYGKQHTALEILSNATHYSLVVDLGFVVVDRNYVLVLVFLLIVFFILSEFGSRLLGNPNEEVWPGVGKLMKWLEFPK</sequence>
<dbReference type="EMBL" id="NKXS01000043">
    <property type="protein sequence ID" value="PIN26816.1"/>
    <property type="molecule type" value="Genomic_DNA"/>
</dbReference>
<dbReference type="AlphaFoldDB" id="A0A2G9IAM9"/>
<keyword evidence="2" id="KW-0808">Transferase</keyword>
<feature type="transmembrane region" description="Helical" evidence="1">
    <location>
        <begin position="128"/>
        <end position="150"/>
    </location>
</feature>
<name>A0A2G9IAM9_9LAMI</name>
<reference evidence="3" key="1">
    <citation type="journal article" date="2018" name="Gigascience">
        <title>Genome assembly of the Pink Ipe (Handroanthus impetiginosus, Bignoniaceae), a highly valued, ecologically keystone Neotropical timber forest tree.</title>
        <authorList>
            <person name="Silva-Junior O.B."/>
            <person name="Grattapaglia D."/>
            <person name="Novaes E."/>
            <person name="Collevatti R.G."/>
        </authorList>
    </citation>
    <scope>NUCLEOTIDE SEQUENCE [LARGE SCALE GENOMIC DNA]</scope>
    <source>
        <strain evidence="3">cv. UFG-1</strain>
    </source>
</reference>
<comment type="caution">
    <text evidence="2">The sequence shown here is derived from an EMBL/GenBank/DDBJ whole genome shotgun (WGS) entry which is preliminary data.</text>
</comment>
<dbReference type="EC" id="2.7.11.22" evidence="2"/>
<protein>
    <submittedName>
        <fullName evidence="2">Cyclin-dependent kinase</fullName>
        <ecNumber evidence="2">2.7.11.22</ecNumber>
    </submittedName>
</protein>
<proteinExistence type="predicted"/>
<organism evidence="2 3">
    <name type="scientific">Handroanthus impetiginosus</name>
    <dbReference type="NCBI Taxonomy" id="429701"/>
    <lineage>
        <taxon>Eukaryota</taxon>
        <taxon>Viridiplantae</taxon>
        <taxon>Streptophyta</taxon>
        <taxon>Embryophyta</taxon>
        <taxon>Tracheophyta</taxon>
        <taxon>Spermatophyta</taxon>
        <taxon>Magnoliopsida</taxon>
        <taxon>eudicotyledons</taxon>
        <taxon>Gunneridae</taxon>
        <taxon>Pentapetalae</taxon>
        <taxon>asterids</taxon>
        <taxon>lamiids</taxon>
        <taxon>Lamiales</taxon>
        <taxon>Bignoniaceae</taxon>
        <taxon>Crescentiina</taxon>
        <taxon>Tabebuia alliance</taxon>
        <taxon>Handroanthus</taxon>
    </lineage>
</organism>
<dbReference type="Proteomes" id="UP000231279">
    <property type="component" value="Unassembled WGS sequence"/>
</dbReference>
<keyword evidence="1" id="KW-1133">Transmembrane helix</keyword>
<evidence type="ECO:0000256" key="1">
    <source>
        <dbReference type="SAM" id="Phobius"/>
    </source>
</evidence>
<keyword evidence="2" id="KW-0418">Kinase</keyword>
<keyword evidence="3" id="KW-1185">Reference proteome</keyword>
<evidence type="ECO:0000313" key="2">
    <source>
        <dbReference type="EMBL" id="PIN26816.1"/>
    </source>
</evidence>
<accession>A0A2G9IAM9</accession>
<gene>
    <name evidence="2" type="ORF">CDL12_00421</name>
</gene>
<dbReference type="GO" id="GO:0004693">
    <property type="term" value="F:cyclin-dependent protein serine/threonine kinase activity"/>
    <property type="evidence" value="ECO:0007669"/>
    <property type="project" value="UniProtKB-EC"/>
</dbReference>